<evidence type="ECO:0000313" key="3">
    <source>
        <dbReference type="Proteomes" id="UP000247498"/>
    </source>
</evidence>
<keyword evidence="3" id="KW-1185">Reference proteome</keyword>
<dbReference type="AlphaFoldDB" id="A0A2V0PKL8"/>
<reference evidence="2 3" key="1">
    <citation type="journal article" date="2018" name="Sci. Rep.">
        <title>Raphidocelis subcapitata (=Pseudokirchneriella subcapitata) provides an insight into genome evolution and environmental adaptations in the Sphaeropleales.</title>
        <authorList>
            <person name="Suzuki S."/>
            <person name="Yamaguchi H."/>
            <person name="Nakajima N."/>
            <person name="Kawachi M."/>
        </authorList>
    </citation>
    <scope>NUCLEOTIDE SEQUENCE [LARGE SCALE GENOMIC DNA]</scope>
    <source>
        <strain evidence="2 3">NIES-35</strain>
    </source>
</reference>
<name>A0A2V0PKL8_9CHLO</name>
<dbReference type="Proteomes" id="UP000247498">
    <property type="component" value="Unassembled WGS sequence"/>
</dbReference>
<feature type="compositionally biased region" description="Gly residues" evidence="1">
    <location>
        <begin position="18"/>
        <end position="43"/>
    </location>
</feature>
<sequence>MPPTQCLRQRVAPLSAGRGSGSGADGSGSGSGEGRGGSSGAGGDDAFMSAALAEAVGLVRRAQELAAQQARSELMQSWQADGGGAASGGGSGGGGGGGGGTPPPAASREAVAAFLLEQGLAAADAARLAEAITDGGAFSGGGGGGAWSGGGGGGSEAAARGGAPSLAQLEAKWAGLRRVLPDADVASMVLREPALLGATSGELVGAVVALVAAFPSVDVQAMAEARPALLLLRDLPERCERVVAKLVELHPSGDRDVVAGVIEENPELLVRMDYYMAARLLDELPVELQNMFLPPGDTGLSWLYKYYSKKKGS</sequence>
<gene>
    <name evidence="2" type="ORF">Rsub_10485</name>
</gene>
<dbReference type="InParanoid" id="A0A2V0PKL8"/>
<proteinExistence type="predicted"/>
<feature type="region of interest" description="Disordered" evidence="1">
    <location>
        <begin position="1"/>
        <end position="45"/>
    </location>
</feature>
<evidence type="ECO:0000313" key="2">
    <source>
        <dbReference type="EMBL" id="GBF98420.1"/>
    </source>
</evidence>
<dbReference type="EMBL" id="BDRX01000124">
    <property type="protein sequence ID" value="GBF98420.1"/>
    <property type="molecule type" value="Genomic_DNA"/>
</dbReference>
<comment type="caution">
    <text evidence="2">The sequence shown here is derived from an EMBL/GenBank/DDBJ whole genome shotgun (WGS) entry which is preliminary data.</text>
</comment>
<feature type="compositionally biased region" description="Gly residues" evidence="1">
    <location>
        <begin position="81"/>
        <end position="100"/>
    </location>
</feature>
<protein>
    <submittedName>
        <fullName evidence="2">Uncharacterized protein</fullName>
    </submittedName>
</protein>
<accession>A0A2V0PKL8</accession>
<feature type="region of interest" description="Disordered" evidence="1">
    <location>
        <begin position="70"/>
        <end position="106"/>
    </location>
</feature>
<evidence type="ECO:0000256" key="1">
    <source>
        <dbReference type="SAM" id="MobiDB-lite"/>
    </source>
</evidence>
<dbReference type="OrthoDB" id="498004at2759"/>
<organism evidence="2 3">
    <name type="scientific">Raphidocelis subcapitata</name>
    <dbReference type="NCBI Taxonomy" id="307507"/>
    <lineage>
        <taxon>Eukaryota</taxon>
        <taxon>Viridiplantae</taxon>
        <taxon>Chlorophyta</taxon>
        <taxon>core chlorophytes</taxon>
        <taxon>Chlorophyceae</taxon>
        <taxon>CS clade</taxon>
        <taxon>Sphaeropleales</taxon>
        <taxon>Selenastraceae</taxon>
        <taxon>Raphidocelis</taxon>
    </lineage>
</organism>